<name>A0A1T3P5V1_9ACTN</name>
<protein>
    <recommendedName>
        <fullName evidence="4">DUF3558 domain-containing protein</fullName>
    </recommendedName>
</protein>
<accession>A0A1T3P5V1</accession>
<feature type="compositionally biased region" description="Low complexity" evidence="1">
    <location>
        <begin position="72"/>
        <end position="109"/>
    </location>
</feature>
<comment type="caution">
    <text evidence="2">The sequence shown here is derived from an EMBL/GenBank/DDBJ whole genome shotgun (WGS) entry which is preliminary data.</text>
</comment>
<dbReference type="AlphaFoldDB" id="A0A1T3P5V1"/>
<reference evidence="2 3" key="1">
    <citation type="submission" date="2017-03" db="EMBL/GenBank/DDBJ databases">
        <title>Draft genome sequence of Streptomyces scabrisporus NF3, endophyte isolated from Amphipterygium adstringens.</title>
        <authorList>
            <person name="Vazquez M."/>
            <person name="Ceapa C.D."/>
            <person name="Rodriguez Luna D."/>
            <person name="Sanchez Esquivel S."/>
        </authorList>
    </citation>
    <scope>NUCLEOTIDE SEQUENCE [LARGE SCALE GENOMIC DNA]</scope>
    <source>
        <strain evidence="2 3">NF3</strain>
    </source>
</reference>
<dbReference type="STRING" id="159449.B4N89_29100"/>
<sequence length="253" mass="25965">MDDCTSNIGGNTKVRIRTVRAGVAVFLALATAGTVAGCGGNGRSPLDTVRALESPPASSPRTSDRPTDRPSESATRPPRRTTAPPTGGTSSSPSASASSSSSGTAAPATGPAAPYLNDPCKLLTVAEVASFIGLPVVKAEVDEKLHSSSSSFCDYRDSRGLSMMTVMMSTSDPRYSTAEQAAKGTIGASDSPVALAGVGDAAFTYRDSTANGVVWAKRVGDIYLDADVYVTRSDKDVPPDVLATIARTMIGRV</sequence>
<evidence type="ECO:0000313" key="3">
    <source>
        <dbReference type="Proteomes" id="UP000190037"/>
    </source>
</evidence>
<dbReference type="InterPro" id="IPR024520">
    <property type="entry name" value="DUF3558"/>
</dbReference>
<dbReference type="Proteomes" id="UP000190037">
    <property type="component" value="Unassembled WGS sequence"/>
</dbReference>
<keyword evidence="3" id="KW-1185">Reference proteome</keyword>
<dbReference type="EMBL" id="MWQN01000001">
    <property type="protein sequence ID" value="OPC84444.1"/>
    <property type="molecule type" value="Genomic_DNA"/>
</dbReference>
<proteinExistence type="predicted"/>
<organism evidence="2 3">
    <name type="scientific">Embleya scabrispora</name>
    <dbReference type="NCBI Taxonomy" id="159449"/>
    <lineage>
        <taxon>Bacteria</taxon>
        <taxon>Bacillati</taxon>
        <taxon>Actinomycetota</taxon>
        <taxon>Actinomycetes</taxon>
        <taxon>Kitasatosporales</taxon>
        <taxon>Streptomycetaceae</taxon>
        <taxon>Embleya</taxon>
    </lineage>
</organism>
<gene>
    <name evidence="2" type="ORF">B4N89_29100</name>
</gene>
<evidence type="ECO:0000256" key="1">
    <source>
        <dbReference type="SAM" id="MobiDB-lite"/>
    </source>
</evidence>
<feature type="region of interest" description="Disordered" evidence="1">
    <location>
        <begin position="46"/>
        <end position="109"/>
    </location>
</feature>
<dbReference type="Pfam" id="PF12079">
    <property type="entry name" value="DUF3558"/>
    <property type="match status" value="1"/>
</dbReference>
<evidence type="ECO:0008006" key="4">
    <source>
        <dbReference type="Google" id="ProtNLM"/>
    </source>
</evidence>
<evidence type="ECO:0000313" key="2">
    <source>
        <dbReference type="EMBL" id="OPC84444.1"/>
    </source>
</evidence>
<feature type="compositionally biased region" description="Basic and acidic residues" evidence="1">
    <location>
        <begin position="62"/>
        <end position="71"/>
    </location>
</feature>